<dbReference type="Pfam" id="PF08207">
    <property type="entry name" value="EFP_N"/>
    <property type="match status" value="1"/>
</dbReference>
<comment type="similarity">
    <text evidence="3 7 9">Belongs to the elongation factor P family.</text>
</comment>
<evidence type="ECO:0000313" key="12">
    <source>
        <dbReference type="EMBL" id="KRP34454.1"/>
    </source>
</evidence>
<gene>
    <name evidence="7" type="primary">efp</name>
    <name evidence="12" type="ORF">ABS33_00500</name>
</gene>
<evidence type="ECO:0000256" key="7">
    <source>
        <dbReference type="HAMAP-Rule" id="MF_00141"/>
    </source>
</evidence>
<dbReference type="FunFam" id="2.40.50.140:FF:000009">
    <property type="entry name" value="Elongation factor P"/>
    <property type="match status" value="1"/>
</dbReference>
<dbReference type="SMART" id="SM00841">
    <property type="entry name" value="Elong-fact-P_C"/>
    <property type="match status" value="1"/>
</dbReference>
<dbReference type="Pfam" id="PF01132">
    <property type="entry name" value="EFP"/>
    <property type="match status" value="1"/>
</dbReference>
<dbReference type="CDD" id="cd05794">
    <property type="entry name" value="S1_EF-P_repeat_2"/>
    <property type="match status" value="1"/>
</dbReference>
<keyword evidence="6 7" id="KW-0648">Protein biosynthesis</keyword>
<dbReference type="SUPFAM" id="SSF50249">
    <property type="entry name" value="Nucleic acid-binding proteins"/>
    <property type="match status" value="2"/>
</dbReference>
<dbReference type="Pfam" id="PF09285">
    <property type="entry name" value="Elong-fact-P_C"/>
    <property type="match status" value="1"/>
</dbReference>
<dbReference type="GO" id="GO:0043043">
    <property type="term" value="P:peptide biosynthetic process"/>
    <property type="evidence" value="ECO:0007669"/>
    <property type="project" value="InterPro"/>
</dbReference>
<evidence type="ECO:0000256" key="4">
    <source>
        <dbReference type="ARBA" id="ARBA00022490"/>
    </source>
</evidence>
<dbReference type="PANTHER" id="PTHR30053:SF14">
    <property type="entry name" value="TRANSLATION ELONGATION FACTOR KOW-LIKE DOMAIN-CONTAINING PROTEIN"/>
    <property type="match status" value="1"/>
</dbReference>
<dbReference type="EMBL" id="LIDN01000008">
    <property type="protein sequence ID" value="KRP34454.1"/>
    <property type="molecule type" value="Genomic_DNA"/>
</dbReference>
<organism evidence="12 13">
    <name type="scientific">Verrucomicrobia subdivision 6 bacterium BACL9 MAG-120924-bin69</name>
    <dbReference type="NCBI Taxonomy" id="1655635"/>
    <lineage>
        <taxon>Bacteria</taxon>
        <taxon>Pseudomonadati</taxon>
        <taxon>Verrucomicrobiota</taxon>
        <taxon>Verrucomicrobiia</taxon>
        <taxon>Verrucomicrobiales</taxon>
        <taxon>Verrucomicrobia subdivision 6</taxon>
    </lineage>
</organism>
<comment type="pathway">
    <text evidence="2 7">Protein biosynthesis; polypeptide chain elongation.</text>
</comment>
<accession>A0A0R2XEI3</accession>
<name>A0A0R2XEI3_9BACT</name>
<dbReference type="InterPro" id="IPR015365">
    <property type="entry name" value="Elong-fact-P_C"/>
</dbReference>
<dbReference type="InterPro" id="IPR012340">
    <property type="entry name" value="NA-bd_OB-fold"/>
</dbReference>
<evidence type="ECO:0000256" key="8">
    <source>
        <dbReference type="NCBIfam" id="TIGR00038"/>
    </source>
</evidence>
<dbReference type="InterPro" id="IPR011768">
    <property type="entry name" value="Transl_elongation_fac_P"/>
</dbReference>
<comment type="function">
    <text evidence="7">Involved in peptide bond synthesis. Stimulates efficient translation and peptide-bond synthesis on native or reconstituted 70S ribosomes in vitro. Probably functions indirectly by altering the affinity of the ribosome for aminoacyl-tRNA, thus increasing their reactivity as acceptors for peptidyl transferase.</text>
</comment>
<dbReference type="Gene3D" id="2.40.50.140">
    <property type="entry name" value="Nucleic acid-binding proteins"/>
    <property type="match status" value="2"/>
</dbReference>
<dbReference type="GO" id="GO:0003746">
    <property type="term" value="F:translation elongation factor activity"/>
    <property type="evidence" value="ECO:0007669"/>
    <property type="project" value="UniProtKB-UniRule"/>
</dbReference>
<keyword evidence="5 7" id="KW-0251">Elongation factor</keyword>
<dbReference type="AlphaFoldDB" id="A0A0R2XEI3"/>
<dbReference type="PROSITE" id="PS01275">
    <property type="entry name" value="EFP"/>
    <property type="match status" value="1"/>
</dbReference>
<evidence type="ECO:0000256" key="5">
    <source>
        <dbReference type="ARBA" id="ARBA00022768"/>
    </source>
</evidence>
<sequence length="186" mass="20881">MSVIANDLKKGMAVRKDGDIYVVMGITHRTPGNKRAFVQAMFRSLRSGQSSDHRLASDERLESVNVSRDKWEFSYNDNTGYTFMNPENYENLTLTPELVEDVKEFLSANMVCEILFIEGKAVSVEPPSSVTLKVIESPEGVRGDSANNVMKVAKLETGLQLQVPLFIKEGELIKVDTREKKYMGRA</sequence>
<evidence type="ECO:0000256" key="3">
    <source>
        <dbReference type="ARBA" id="ARBA00009479"/>
    </source>
</evidence>
<keyword evidence="4 7" id="KW-0963">Cytoplasm</keyword>
<dbReference type="InterPro" id="IPR020599">
    <property type="entry name" value="Transl_elong_fac_P/YeiP"/>
</dbReference>
<dbReference type="InterPro" id="IPR014722">
    <property type="entry name" value="Rib_uL2_dom2"/>
</dbReference>
<dbReference type="UniPathway" id="UPA00345"/>
<evidence type="ECO:0000313" key="13">
    <source>
        <dbReference type="Proteomes" id="UP000051220"/>
    </source>
</evidence>
<protein>
    <recommendedName>
        <fullName evidence="7 8">Elongation factor P</fullName>
        <shortName evidence="7">EF-P</shortName>
    </recommendedName>
</protein>
<dbReference type="InterPro" id="IPR008991">
    <property type="entry name" value="Translation_prot_SH3-like_sf"/>
</dbReference>
<evidence type="ECO:0000259" key="10">
    <source>
        <dbReference type="SMART" id="SM00841"/>
    </source>
</evidence>
<dbReference type="PIRSF" id="PIRSF005901">
    <property type="entry name" value="EF-P"/>
    <property type="match status" value="1"/>
</dbReference>
<evidence type="ECO:0000256" key="2">
    <source>
        <dbReference type="ARBA" id="ARBA00004815"/>
    </source>
</evidence>
<dbReference type="CDD" id="cd04470">
    <property type="entry name" value="S1_EF-P_repeat_1"/>
    <property type="match status" value="1"/>
</dbReference>
<evidence type="ECO:0000259" key="11">
    <source>
        <dbReference type="SMART" id="SM01185"/>
    </source>
</evidence>
<dbReference type="NCBIfam" id="NF001810">
    <property type="entry name" value="PRK00529.1"/>
    <property type="match status" value="1"/>
</dbReference>
<dbReference type="InterPro" id="IPR001059">
    <property type="entry name" value="Transl_elong_P/YeiP_cen"/>
</dbReference>
<comment type="caution">
    <text evidence="12">The sequence shown here is derived from an EMBL/GenBank/DDBJ whole genome shotgun (WGS) entry which is preliminary data.</text>
</comment>
<dbReference type="InterPro" id="IPR013852">
    <property type="entry name" value="Transl_elong_P/YeiP_CS"/>
</dbReference>
<dbReference type="FunFam" id="2.40.50.140:FF:000004">
    <property type="entry name" value="Elongation factor P"/>
    <property type="match status" value="1"/>
</dbReference>
<dbReference type="PANTHER" id="PTHR30053">
    <property type="entry name" value="ELONGATION FACTOR P"/>
    <property type="match status" value="1"/>
</dbReference>
<evidence type="ECO:0000256" key="1">
    <source>
        <dbReference type="ARBA" id="ARBA00004496"/>
    </source>
</evidence>
<comment type="subcellular location">
    <subcellularLocation>
        <location evidence="1 7">Cytoplasm</location>
    </subcellularLocation>
</comment>
<feature type="domain" description="Translation elongation factor P/YeiP central" evidence="11">
    <location>
        <begin position="68"/>
        <end position="122"/>
    </location>
</feature>
<dbReference type="GO" id="GO:0005829">
    <property type="term" value="C:cytosol"/>
    <property type="evidence" value="ECO:0007669"/>
    <property type="project" value="UniProtKB-ARBA"/>
</dbReference>
<evidence type="ECO:0000256" key="6">
    <source>
        <dbReference type="ARBA" id="ARBA00022917"/>
    </source>
</evidence>
<dbReference type="SMART" id="SM01185">
    <property type="entry name" value="EFP"/>
    <property type="match status" value="1"/>
</dbReference>
<dbReference type="Proteomes" id="UP000051220">
    <property type="component" value="Unassembled WGS sequence"/>
</dbReference>
<evidence type="ECO:0000256" key="9">
    <source>
        <dbReference type="RuleBase" id="RU004389"/>
    </source>
</evidence>
<dbReference type="InterPro" id="IPR013185">
    <property type="entry name" value="Transl_elong_KOW-like"/>
</dbReference>
<dbReference type="HAMAP" id="MF_00141">
    <property type="entry name" value="EF_P"/>
    <property type="match status" value="1"/>
</dbReference>
<dbReference type="Gene3D" id="2.30.30.30">
    <property type="match status" value="1"/>
</dbReference>
<dbReference type="SUPFAM" id="SSF50104">
    <property type="entry name" value="Translation proteins SH3-like domain"/>
    <property type="match status" value="1"/>
</dbReference>
<proteinExistence type="inferred from homology"/>
<feature type="domain" description="Elongation factor P C-terminal" evidence="10">
    <location>
        <begin position="130"/>
        <end position="185"/>
    </location>
</feature>
<dbReference type="NCBIfam" id="TIGR00038">
    <property type="entry name" value="efp"/>
    <property type="match status" value="1"/>
</dbReference>
<reference evidence="12 13" key="1">
    <citation type="submission" date="2015-10" db="EMBL/GenBank/DDBJ databases">
        <title>Metagenome-Assembled Genomes uncover a global brackish microbiome.</title>
        <authorList>
            <person name="Hugerth L.W."/>
            <person name="Larsson J."/>
            <person name="Alneberg J."/>
            <person name="Lindh M.V."/>
            <person name="Legrand C."/>
            <person name="Pinhassi J."/>
            <person name="Andersson A.F."/>
        </authorList>
    </citation>
    <scope>NUCLEOTIDE SEQUENCE [LARGE SCALE GENOMIC DNA]</scope>
    <source>
        <strain evidence="12">BACL9 MAG-120924-bin69</strain>
    </source>
</reference>